<dbReference type="EMBL" id="CP034205">
    <property type="protein sequence ID" value="QBZ55809.1"/>
    <property type="molecule type" value="Genomic_DNA"/>
</dbReference>
<accession>A0A4P7N0Q5</accession>
<name>A0A4P7N0Q5_PYROR</name>
<organism evidence="2 3">
    <name type="scientific">Pyricularia oryzae</name>
    <name type="common">Rice blast fungus</name>
    <name type="synonym">Magnaporthe oryzae</name>
    <dbReference type="NCBI Taxonomy" id="318829"/>
    <lineage>
        <taxon>Eukaryota</taxon>
        <taxon>Fungi</taxon>
        <taxon>Dikarya</taxon>
        <taxon>Ascomycota</taxon>
        <taxon>Pezizomycotina</taxon>
        <taxon>Sordariomycetes</taxon>
        <taxon>Sordariomycetidae</taxon>
        <taxon>Magnaporthales</taxon>
        <taxon>Pyriculariaceae</taxon>
        <taxon>Pyricularia</taxon>
    </lineage>
</organism>
<feature type="compositionally biased region" description="Low complexity" evidence="1">
    <location>
        <begin position="380"/>
        <end position="403"/>
    </location>
</feature>
<gene>
    <name evidence="2" type="ORF">PoMZ_00711</name>
</gene>
<reference evidence="2 3" key="1">
    <citation type="journal article" date="2019" name="Mol. Biol. Evol.">
        <title>Blast fungal genomes show frequent chromosomal changes, gene gains and losses, and effector gene turnover.</title>
        <authorList>
            <person name="Gomez Luciano L.B."/>
            <person name="Jason Tsai I."/>
            <person name="Chuma I."/>
            <person name="Tosa Y."/>
            <person name="Chen Y.H."/>
            <person name="Li J.Y."/>
            <person name="Li M.Y."/>
            <person name="Jade Lu M.Y."/>
            <person name="Nakayashiki H."/>
            <person name="Li W.H."/>
        </authorList>
    </citation>
    <scope>NUCLEOTIDE SEQUENCE [LARGE SCALE GENOMIC DNA]</scope>
    <source>
        <strain evidence="2">MZ5-1-6</strain>
    </source>
</reference>
<evidence type="ECO:0000256" key="1">
    <source>
        <dbReference type="SAM" id="MobiDB-lite"/>
    </source>
</evidence>
<evidence type="ECO:0000313" key="2">
    <source>
        <dbReference type="EMBL" id="QBZ55809.1"/>
    </source>
</evidence>
<proteinExistence type="predicted"/>
<evidence type="ECO:0000313" key="3">
    <source>
        <dbReference type="Proteomes" id="UP000294847"/>
    </source>
</evidence>
<feature type="region of interest" description="Disordered" evidence="1">
    <location>
        <begin position="457"/>
        <end position="509"/>
    </location>
</feature>
<dbReference type="AlphaFoldDB" id="A0A4P7N0Q5"/>
<feature type="compositionally biased region" description="Basic and acidic residues" evidence="1">
    <location>
        <begin position="361"/>
        <end position="372"/>
    </location>
</feature>
<feature type="region of interest" description="Disordered" evidence="1">
    <location>
        <begin position="361"/>
        <end position="403"/>
    </location>
</feature>
<feature type="compositionally biased region" description="Basic and acidic residues" evidence="1">
    <location>
        <begin position="493"/>
        <end position="502"/>
    </location>
</feature>
<dbReference type="Proteomes" id="UP000294847">
    <property type="component" value="Chromosome 2"/>
</dbReference>
<protein>
    <submittedName>
        <fullName evidence="2">Uncharacterized protein</fullName>
    </submittedName>
</protein>
<sequence length="556" mass="61177">MIVNNGSPQYHYMSLDGQHSLFDQYGCRAVLVWLSSRMFRSGHKLILQVIACMAAVLLLTHSLPQRASDVALGRGYSDWIGWARGKASEAVGDASEAAGLRVVVFGASDIATLPDTKKGDMAWPEVMCEELECTTYISLVPKPPTRSLSSNSLYAAVVDELVQASPKDKAASPGRDYSFYPDHFPVPWHVPDFGMQVSEFLSRPKPSKSPKETIWVFNFGHWDVWNLAGLPLKKSQVVVDAMVKDVIVNIEKLFKASSNETSIAYSNFRARDDSSRPDYLPKLRQPAVTVGDGAKAIPDQQVGEPFRIIVPMIFDATLSPGWKTERPDLPPAHSKAEQMRNAATLTERWNNKLQNAIEEWVRTSDRESARQAEEEEEEAAASQPTTTAQSGADSATSAAAAPSSTVPLVRDAIIYDLQEYVTEMIAERQLHDHGYVDQNGVGGRPEDKMFREVASPCINAGSDKPKTINTSLAVPKDDEDANRPTSRRRSMRVARDAAKNPDEGVSQSSAVCKDPTEHLFYNSLSLSSRAIDDIGKETAELVVANMTLRGFWANSS</sequence>